<accession>A0A3P3G540</accession>
<comment type="caution">
    <text evidence="10">The sequence shown here is derived from an EMBL/GenBank/DDBJ whole genome shotgun (WGS) entry which is preliminary data.</text>
</comment>
<keyword evidence="3" id="KW-1003">Cell membrane</keyword>
<dbReference type="Proteomes" id="UP000273786">
    <property type="component" value="Unassembled WGS sequence"/>
</dbReference>
<keyword evidence="4 7" id="KW-0812">Transmembrane</keyword>
<protein>
    <submittedName>
        <fullName evidence="10">ABC transporter permease</fullName>
    </submittedName>
</protein>
<sequence length="413" mass="43799">MPLILDIAITHIAGRGRQTVVAVLGVAVGVGFSIAMAALMQGGQDDFVRQLVDTMPHVDITDDQRSARRQPAEDAFATVAISGLRPRDDRRGIINPTAATAWLESWIPGRFAASLKTQGVVRYSSREVGASIIGVDPQRELGVSPIVGKFIKGSFADLAAGGNNVLIGDTMANRLGAGLGDTITAVSSQGLTRNFKIGALFHTGTTARDEGEAYVLLKNAQIVSARPNAINEIRIKLDDPNRAPAVAKRAEAELGYKAVAWQEANESILQALVVRNVIMYTVVGAIMLVAGFGIYNIISTITHEKARDIAIMKSLGFPEADMRRLFLLEGMAIGAGGSAIGCVLGFAMIYALSMVRFQIAATGQEITHLPIAWSLLHYVIASAFALGSAAVAGYLPARRAARLNPVDIIRGAT</sequence>
<dbReference type="GO" id="GO:0044874">
    <property type="term" value="P:lipoprotein localization to outer membrane"/>
    <property type="evidence" value="ECO:0007669"/>
    <property type="project" value="TreeGrafter"/>
</dbReference>
<evidence type="ECO:0000259" key="8">
    <source>
        <dbReference type="Pfam" id="PF02687"/>
    </source>
</evidence>
<dbReference type="EMBL" id="RQXT01000004">
    <property type="protein sequence ID" value="RRI05934.1"/>
    <property type="molecule type" value="Genomic_DNA"/>
</dbReference>
<evidence type="ECO:0000313" key="10">
    <source>
        <dbReference type="EMBL" id="RRI05934.1"/>
    </source>
</evidence>
<evidence type="ECO:0000256" key="7">
    <source>
        <dbReference type="SAM" id="Phobius"/>
    </source>
</evidence>
<feature type="transmembrane region" description="Helical" evidence="7">
    <location>
        <begin position="20"/>
        <end position="40"/>
    </location>
</feature>
<dbReference type="Pfam" id="PF12704">
    <property type="entry name" value="MacB_PCD"/>
    <property type="match status" value="1"/>
</dbReference>
<reference evidence="10 11" key="1">
    <citation type="submission" date="2018-11" db="EMBL/GenBank/DDBJ databases">
        <title>the genome of Mesorhizobium tamadayense DSM 28320.</title>
        <authorList>
            <person name="Gao J."/>
        </authorList>
    </citation>
    <scope>NUCLEOTIDE SEQUENCE [LARGE SCALE GENOMIC DNA]</scope>
    <source>
        <strain evidence="10 11">DSM 28320</strain>
    </source>
</reference>
<dbReference type="InterPro" id="IPR003838">
    <property type="entry name" value="ABC3_permease_C"/>
</dbReference>
<evidence type="ECO:0000256" key="3">
    <source>
        <dbReference type="ARBA" id="ARBA00022475"/>
    </source>
</evidence>
<feature type="domain" description="MacB-like periplasmic core" evidence="9">
    <location>
        <begin position="19"/>
        <end position="252"/>
    </location>
</feature>
<organism evidence="10 11">
    <name type="scientific">Mesorhizobium tamadayense</name>
    <dbReference type="NCBI Taxonomy" id="425306"/>
    <lineage>
        <taxon>Bacteria</taxon>
        <taxon>Pseudomonadati</taxon>
        <taxon>Pseudomonadota</taxon>
        <taxon>Alphaproteobacteria</taxon>
        <taxon>Hyphomicrobiales</taxon>
        <taxon>Phyllobacteriaceae</taxon>
        <taxon>Mesorhizobium</taxon>
    </lineage>
</organism>
<dbReference type="RefSeq" id="WP_124996343.1">
    <property type="nucleotide sequence ID" value="NZ_RQXT01000004.1"/>
</dbReference>
<keyword evidence="11" id="KW-1185">Reference proteome</keyword>
<evidence type="ECO:0000256" key="5">
    <source>
        <dbReference type="ARBA" id="ARBA00022989"/>
    </source>
</evidence>
<dbReference type="InterPro" id="IPR025857">
    <property type="entry name" value="MacB_PCD"/>
</dbReference>
<name>A0A3P3G540_9HYPH</name>
<proteinExistence type="inferred from homology"/>
<evidence type="ECO:0000259" key="9">
    <source>
        <dbReference type="Pfam" id="PF12704"/>
    </source>
</evidence>
<evidence type="ECO:0000256" key="1">
    <source>
        <dbReference type="ARBA" id="ARBA00004651"/>
    </source>
</evidence>
<dbReference type="AlphaFoldDB" id="A0A3P3G540"/>
<dbReference type="PANTHER" id="PTHR30489">
    <property type="entry name" value="LIPOPROTEIN-RELEASING SYSTEM TRANSMEMBRANE PROTEIN LOLE"/>
    <property type="match status" value="1"/>
</dbReference>
<feature type="transmembrane region" description="Helical" evidence="7">
    <location>
        <begin position="277"/>
        <end position="298"/>
    </location>
</feature>
<dbReference type="GO" id="GO:0098797">
    <property type="term" value="C:plasma membrane protein complex"/>
    <property type="evidence" value="ECO:0007669"/>
    <property type="project" value="TreeGrafter"/>
</dbReference>
<evidence type="ECO:0000256" key="2">
    <source>
        <dbReference type="ARBA" id="ARBA00005236"/>
    </source>
</evidence>
<dbReference type="PANTHER" id="PTHR30489:SF0">
    <property type="entry name" value="LIPOPROTEIN-RELEASING SYSTEM TRANSMEMBRANE PROTEIN LOLE"/>
    <property type="match status" value="1"/>
</dbReference>
<keyword evidence="5 7" id="KW-1133">Transmembrane helix</keyword>
<feature type="domain" description="ABC3 transporter permease C-terminal" evidence="8">
    <location>
        <begin position="282"/>
        <end position="405"/>
    </location>
</feature>
<gene>
    <name evidence="10" type="ORF">EH240_05220</name>
</gene>
<evidence type="ECO:0000256" key="4">
    <source>
        <dbReference type="ARBA" id="ARBA00022692"/>
    </source>
</evidence>
<keyword evidence="6 7" id="KW-0472">Membrane</keyword>
<dbReference type="Pfam" id="PF02687">
    <property type="entry name" value="FtsX"/>
    <property type="match status" value="1"/>
</dbReference>
<evidence type="ECO:0000313" key="11">
    <source>
        <dbReference type="Proteomes" id="UP000273786"/>
    </source>
</evidence>
<comment type="subcellular location">
    <subcellularLocation>
        <location evidence="1">Cell membrane</location>
        <topology evidence="1">Multi-pass membrane protein</topology>
    </subcellularLocation>
</comment>
<dbReference type="OrthoDB" id="9770036at2"/>
<dbReference type="InterPro" id="IPR051447">
    <property type="entry name" value="Lipoprotein-release_system"/>
</dbReference>
<feature type="transmembrane region" description="Helical" evidence="7">
    <location>
        <begin position="375"/>
        <end position="395"/>
    </location>
</feature>
<feature type="transmembrane region" description="Helical" evidence="7">
    <location>
        <begin position="332"/>
        <end position="355"/>
    </location>
</feature>
<evidence type="ECO:0000256" key="6">
    <source>
        <dbReference type="ARBA" id="ARBA00023136"/>
    </source>
</evidence>
<comment type="similarity">
    <text evidence="2">Belongs to the ABC-4 integral membrane protein family. LolC/E subfamily.</text>
</comment>